<name>A0A413IAK2_9BACT</name>
<dbReference type="Pfam" id="PF16407">
    <property type="entry name" value="PKD_2"/>
    <property type="match status" value="1"/>
</dbReference>
<dbReference type="InterPro" id="IPR032183">
    <property type="entry name" value="PKD-like"/>
</dbReference>
<sequence length="497" mass="56499">MKKIITIGFLCWGIITLLWGCYDDKGNYDYHDLPVLEIDTVGIKNERTQEQMSVLKIEPDIRYDGSKEDLIYLWVMYPKNEVYNKDKGKYPEAIKLSEQPVLEYVLDVPANKYVVRLTVTDKINKTSSFMTFQVEVLSAFSKGLMVLAEKEGAFDVDLVHSLRLEPTLEADKEGVIRNIYSVCNQEKLYAAKSLYQKNNKVYIFTEDGGVRLNNITFEQETDYNDLFLMPEAIASPMALETSFNNMFYIINGKTLHSVFGTGRFSTPLLGDYEAAPFLTERKRISGVNGPNLVIYDTKHQRFMQLPLFGKKLGVYEAMTPGAPFDLNQIGMKLMHMENGYNDYCYHVFLDEKTGTWYLYVINLNTVAQEPILKADMAGCADISEHTLYAFGTRGEVCYYAADNKVYLYDYKNSNLSSTDGGYCFGMNEKVAVLKVFKSPSDQNLDSKLLLVATNDAETGEGRVYILEVNEHTGIVNKSTVKMFDGFGMIKDLCFKQS</sequence>
<comment type="caution">
    <text evidence="1">The sequence shown here is derived from an EMBL/GenBank/DDBJ whole genome shotgun (WGS) entry which is preliminary data.</text>
</comment>
<evidence type="ECO:0000313" key="2">
    <source>
        <dbReference type="Proteomes" id="UP000284434"/>
    </source>
</evidence>
<organism evidence="1 2">
    <name type="scientific">Odoribacter splanchnicus</name>
    <dbReference type="NCBI Taxonomy" id="28118"/>
    <lineage>
        <taxon>Bacteria</taxon>
        <taxon>Pseudomonadati</taxon>
        <taxon>Bacteroidota</taxon>
        <taxon>Bacteroidia</taxon>
        <taxon>Bacteroidales</taxon>
        <taxon>Odoribacteraceae</taxon>
        <taxon>Odoribacter</taxon>
    </lineage>
</organism>
<gene>
    <name evidence="1" type="ORF">DXA53_12585</name>
</gene>
<protein>
    <recommendedName>
        <fullName evidence="3">PKD-like family protein</fullName>
    </recommendedName>
</protein>
<evidence type="ECO:0008006" key="3">
    <source>
        <dbReference type="Google" id="ProtNLM"/>
    </source>
</evidence>
<dbReference type="EMBL" id="QSCO01000017">
    <property type="protein sequence ID" value="RGY05603.1"/>
    <property type="molecule type" value="Genomic_DNA"/>
</dbReference>
<reference evidence="1 2" key="1">
    <citation type="submission" date="2018-08" db="EMBL/GenBank/DDBJ databases">
        <title>A genome reference for cultivated species of the human gut microbiota.</title>
        <authorList>
            <person name="Zou Y."/>
            <person name="Xue W."/>
            <person name="Luo G."/>
        </authorList>
    </citation>
    <scope>NUCLEOTIDE SEQUENCE [LARGE SCALE GENOMIC DNA]</scope>
    <source>
        <strain evidence="1 2">OF03-11</strain>
    </source>
</reference>
<dbReference type="RefSeq" id="WP_118104268.1">
    <property type="nucleotide sequence ID" value="NZ_QSCO01000017.1"/>
</dbReference>
<accession>A0A413IAK2</accession>
<proteinExistence type="predicted"/>
<dbReference type="AlphaFoldDB" id="A0A413IAK2"/>
<evidence type="ECO:0000313" key="1">
    <source>
        <dbReference type="EMBL" id="RGY05603.1"/>
    </source>
</evidence>
<dbReference type="Proteomes" id="UP000284434">
    <property type="component" value="Unassembled WGS sequence"/>
</dbReference>